<protein>
    <submittedName>
        <fullName evidence="2">Gene transfer agent host specificity protein</fullName>
    </submittedName>
</protein>
<gene>
    <name evidence="2" type="ORF">BV133_1</name>
</gene>
<dbReference type="InterPro" id="IPR056490">
    <property type="entry name" value="Rcc01698_C"/>
</dbReference>
<dbReference type="AlphaFoldDB" id="A0A182DUS7"/>
<dbReference type="PATRIC" id="fig|1079.8.peg.1"/>
<name>A0A182DUS7_BLAVI</name>
<feature type="domain" description="Rcc01698-like C-terminal" evidence="1">
    <location>
        <begin position="1"/>
        <end position="41"/>
    </location>
</feature>
<dbReference type="Pfam" id="PF23666">
    <property type="entry name" value="Rcc01698_C"/>
    <property type="match status" value="1"/>
</dbReference>
<evidence type="ECO:0000313" key="2">
    <source>
        <dbReference type="EMBL" id="BAR97594.1"/>
    </source>
</evidence>
<evidence type="ECO:0000259" key="1">
    <source>
        <dbReference type="Pfam" id="PF23666"/>
    </source>
</evidence>
<sequence length="198" mass="21206">MIQFATAELIASGRYRLSRLLRGQRGTEHEVAVHPAGTRFVLLDPARQVRPAFSVARLGIATAYKGAPVPEGPAGEHAVALSFTNGGWGLKPFAPVHLKAGRETSGDVRLSWIRRSRVSGDAWFAEVPLGEEAEDYDVMILNGEAVVRTTRVGAPSLVYTAAQQAADFGSQPAALKWRVAQVSRVYGAGQPTEITSAL</sequence>
<reference evidence="2" key="1">
    <citation type="journal article" date="2015" name="Genome Announc.">
        <title>Complete Genome Sequence of the Bacteriochlorophyll b-Producing Photosynthetic Bacterium Blastochloris viridis.</title>
        <authorList>
            <person name="Tsukatani Y."/>
            <person name="Hirose Y."/>
            <person name="Harada J."/>
            <person name="Misawa N."/>
            <person name="Mori K."/>
            <person name="Inoue K."/>
            <person name="Tamiaki H."/>
        </authorList>
    </citation>
    <scope>NUCLEOTIDE SEQUENCE [LARGE SCALE GENOMIC DNA]</scope>
    <source>
        <strain evidence="2">DSM 133</strain>
    </source>
</reference>
<proteinExistence type="predicted"/>
<organism evidence="2">
    <name type="scientific">Blastochloris viridis</name>
    <name type="common">Rhodopseudomonas viridis</name>
    <dbReference type="NCBI Taxonomy" id="1079"/>
    <lineage>
        <taxon>Bacteria</taxon>
        <taxon>Pseudomonadati</taxon>
        <taxon>Pseudomonadota</taxon>
        <taxon>Alphaproteobacteria</taxon>
        <taxon>Hyphomicrobiales</taxon>
        <taxon>Blastochloridaceae</taxon>
        <taxon>Blastochloris</taxon>
    </lineage>
</organism>
<accession>A0A182DUS7</accession>
<dbReference type="EMBL" id="AP014854">
    <property type="protein sequence ID" value="BAR97594.1"/>
    <property type="molecule type" value="Genomic_DNA"/>
</dbReference>